<name>A0A9D1SZ76_9FIRM</name>
<dbReference type="GO" id="GO:0006270">
    <property type="term" value="P:DNA replication initiation"/>
    <property type="evidence" value="ECO:0007669"/>
    <property type="project" value="TreeGrafter"/>
</dbReference>
<dbReference type="InterPro" id="IPR027417">
    <property type="entry name" value="P-loop_NTPase"/>
</dbReference>
<evidence type="ECO:0000256" key="11">
    <source>
        <dbReference type="ARBA" id="ARBA00048988"/>
    </source>
</evidence>
<feature type="binding site" evidence="12">
    <location>
        <position position="548"/>
    </location>
    <ligand>
        <name>Zn(2+)</name>
        <dbReference type="ChEBI" id="CHEBI:29105"/>
        <label>2</label>
    </ligand>
</feature>
<evidence type="ECO:0000256" key="1">
    <source>
        <dbReference type="ARBA" id="ARBA00022515"/>
    </source>
</evidence>
<keyword evidence="10 12" id="KW-0413">Isomerase</keyword>
<dbReference type="EMBL" id="DVOF01000006">
    <property type="protein sequence ID" value="HIV01989.1"/>
    <property type="molecule type" value="Genomic_DNA"/>
</dbReference>
<feature type="domain" description="Helicase ATP-binding" evidence="13">
    <location>
        <begin position="293"/>
        <end position="459"/>
    </location>
</feature>
<evidence type="ECO:0000256" key="9">
    <source>
        <dbReference type="ARBA" id="ARBA00023125"/>
    </source>
</evidence>
<keyword evidence="1 12" id="KW-0639">Primosome</keyword>
<evidence type="ECO:0000256" key="7">
    <source>
        <dbReference type="ARBA" id="ARBA00022833"/>
    </source>
</evidence>
<dbReference type="InterPro" id="IPR041222">
    <property type="entry name" value="PriA_3primeBD"/>
</dbReference>
<evidence type="ECO:0000256" key="12">
    <source>
        <dbReference type="HAMAP-Rule" id="MF_00983"/>
    </source>
</evidence>
<feature type="binding site" evidence="12">
    <location>
        <position position="524"/>
    </location>
    <ligand>
        <name>Zn(2+)</name>
        <dbReference type="ChEBI" id="CHEBI:29105"/>
        <label>1</label>
    </ligand>
</feature>
<dbReference type="InterPro" id="IPR005259">
    <property type="entry name" value="PriA"/>
</dbReference>
<dbReference type="GO" id="GO:0006302">
    <property type="term" value="P:double-strand break repair"/>
    <property type="evidence" value="ECO:0007669"/>
    <property type="project" value="InterPro"/>
</dbReference>
<dbReference type="InterPro" id="IPR041236">
    <property type="entry name" value="PriA_C"/>
</dbReference>
<dbReference type="Proteomes" id="UP000886743">
    <property type="component" value="Unassembled WGS sequence"/>
</dbReference>
<dbReference type="Pfam" id="PF18319">
    <property type="entry name" value="Zn_ribbon_PriA"/>
    <property type="match status" value="1"/>
</dbReference>
<dbReference type="AlphaFoldDB" id="A0A9D1SZ76"/>
<comment type="catalytic activity">
    <reaction evidence="12">
        <text>Couples ATP hydrolysis with the unwinding of duplex DNA by translocating in the 3'-5' direction.</text>
        <dbReference type="EC" id="5.6.2.4"/>
    </reaction>
</comment>
<dbReference type="GO" id="GO:1990077">
    <property type="term" value="C:primosome complex"/>
    <property type="evidence" value="ECO:0007669"/>
    <property type="project" value="UniProtKB-UniRule"/>
</dbReference>
<dbReference type="PROSITE" id="PS51194">
    <property type="entry name" value="HELICASE_CTER"/>
    <property type="match status" value="1"/>
</dbReference>
<comment type="function">
    <text evidence="12">Initiates the restart of stalled replication forks, which reloads the replicative helicase on sites other than the origin of replication. Recognizes and binds to abandoned replication forks and remodels them to uncover a helicase loading site. Promotes assembly of the primosome at these replication forks.</text>
</comment>
<dbReference type="Pfam" id="PF18074">
    <property type="entry name" value="PriA_C"/>
    <property type="match status" value="1"/>
</dbReference>
<dbReference type="Pfam" id="PF00270">
    <property type="entry name" value="DEAD"/>
    <property type="match status" value="1"/>
</dbReference>
<feature type="binding site" evidence="12">
    <location>
        <position position="521"/>
    </location>
    <ligand>
        <name>Zn(2+)</name>
        <dbReference type="ChEBI" id="CHEBI:29105"/>
        <label>1</label>
    </ligand>
</feature>
<dbReference type="InterPro" id="IPR001650">
    <property type="entry name" value="Helicase_C-like"/>
</dbReference>
<dbReference type="SMART" id="SM00487">
    <property type="entry name" value="DEXDc"/>
    <property type="match status" value="1"/>
</dbReference>
<dbReference type="EC" id="5.6.2.4" evidence="12"/>
<dbReference type="GO" id="GO:0043138">
    <property type="term" value="F:3'-5' DNA helicase activity"/>
    <property type="evidence" value="ECO:0007669"/>
    <property type="project" value="UniProtKB-EC"/>
</dbReference>
<dbReference type="InterPro" id="IPR011545">
    <property type="entry name" value="DEAD/DEAH_box_helicase_dom"/>
</dbReference>
<dbReference type="Gene3D" id="3.40.1440.60">
    <property type="entry name" value="PriA, 3(prime) DNA-binding domain"/>
    <property type="match status" value="1"/>
</dbReference>
<keyword evidence="7 12" id="KW-0862">Zinc</keyword>
<dbReference type="SMART" id="SM00490">
    <property type="entry name" value="HELICc"/>
    <property type="match status" value="1"/>
</dbReference>
<feature type="binding site" evidence="12">
    <location>
        <position position="530"/>
    </location>
    <ligand>
        <name>Zn(2+)</name>
        <dbReference type="ChEBI" id="CHEBI:29105"/>
        <label>2</label>
    </ligand>
</feature>
<dbReference type="GO" id="GO:0006269">
    <property type="term" value="P:DNA replication, synthesis of primer"/>
    <property type="evidence" value="ECO:0007669"/>
    <property type="project" value="UniProtKB-KW"/>
</dbReference>
<dbReference type="NCBIfam" id="TIGR00595">
    <property type="entry name" value="priA"/>
    <property type="match status" value="1"/>
</dbReference>
<dbReference type="CDD" id="cd18804">
    <property type="entry name" value="SF2_C_priA"/>
    <property type="match status" value="1"/>
</dbReference>
<dbReference type="GO" id="GO:0005524">
    <property type="term" value="F:ATP binding"/>
    <property type="evidence" value="ECO:0007669"/>
    <property type="project" value="UniProtKB-UniRule"/>
</dbReference>
<dbReference type="GO" id="GO:0003677">
    <property type="term" value="F:DNA binding"/>
    <property type="evidence" value="ECO:0007669"/>
    <property type="project" value="UniProtKB-UniRule"/>
</dbReference>
<dbReference type="FunFam" id="3.40.50.300:FF:000489">
    <property type="entry name" value="Primosome assembly protein PriA"/>
    <property type="match status" value="1"/>
</dbReference>
<feature type="binding site" evidence="12">
    <location>
        <position position="551"/>
    </location>
    <ligand>
        <name>Zn(2+)</name>
        <dbReference type="ChEBI" id="CHEBI:29105"/>
        <label>2</label>
    </ligand>
</feature>
<feature type="binding site" evidence="12">
    <location>
        <position position="561"/>
    </location>
    <ligand>
        <name>Zn(2+)</name>
        <dbReference type="ChEBI" id="CHEBI:29105"/>
        <label>1</label>
    </ligand>
</feature>
<evidence type="ECO:0000256" key="5">
    <source>
        <dbReference type="ARBA" id="ARBA00022801"/>
    </source>
</evidence>
<dbReference type="PANTHER" id="PTHR30580">
    <property type="entry name" value="PRIMOSOMAL PROTEIN N"/>
    <property type="match status" value="1"/>
</dbReference>
<dbReference type="InterPro" id="IPR014001">
    <property type="entry name" value="Helicase_ATP-bd"/>
</dbReference>
<evidence type="ECO:0000256" key="4">
    <source>
        <dbReference type="ARBA" id="ARBA00022741"/>
    </source>
</evidence>
<comment type="cofactor">
    <cofactor evidence="12">
        <name>Zn(2+)</name>
        <dbReference type="ChEBI" id="CHEBI:29105"/>
    </cofactor>
    <text evidence="12">Binds 2 zinc ions per subunit.</text>
</comment>
<keyword evidence="6 12" id="KW-0347">Helicase</keyword>
<reference evidence="15" key="1">
    <citation type="submission" date="2020-10" db="EMBL/GenBank/DDBJ databases">
        <authorList>
            <person name="Gilroy R."/>
        </authorList>
    </citation>
    <scope>NUCLEOTIDE SEQUENCE</scope>
    <source>
        <strain evidence="15">4920</strain>
    </source>
</reference>
<dbReference type="InterPro" id="IPR040498">
    <property type="entry name" value="PriA_CRR"/>
</dbReference>
<dbReference type="NCBIfam" id="NF004066">
    <property type="entry name" value="PRK05580.1-3"/>
    <property type="match status" value="1"/>
</dbReference>
<dbReference type="Pfam" id="PF17764">
    <property type="entry name" value="PriA_3primeBD"/>
    <property type="match status" value="1"/>
</dbReference>
<dbReference type="Gene3D" id="3.40.50.300">
    <property type="entry name" value="P-loop containing nucleotide triphosphate hydrolases"/>
    <property type="match status" value="2"/>
</dbReference>
<dbReference type="PANTHER" id="PTHR30580:SF0">
    <property type="entry name" value="PRIMOSOMAL PROTEIN N"/>
    <property type="match status" value="1"/>
</dbReference>
<evidence type="ECO:0000313" key="16">
    <source>
        <dbReference type="Proteomes" id="UP000886743"/>
    </source>
</evidence>
<proteinExistence type="inferred from homology"/>
<dbReference type="SUPFAM" id="SSF52540">
    <property type="entry name" value="P-loop containing nucleoside triphosphate hydrolases"/>
    <property type="match status" value="2"/>
</dbReference>
<comment type="catalytic activity">
    <reaction evidence="11 12">
        <text>ATP + H2O = ADP + phosphate + H(+)</text>
        <dbReference type="Rhea" id="RHEA:13065"/>
        <dbReference type="ChEBI" id="CHEBI:15377"/>
        <dbReference type="ChEBI" id="CHEBI:15378"/>
        <dbReference type="ChEBI" id="CHEBI:30616"/>
        <dbReference type="ChEBI" id="CHEBI:43474"/>
        <dbReference type="ChEBI" id="CHEBI:456216"/>
        <dbReference type="EC" id="5.6.2.4"/>
    </reaction>
</comment>
<dbReference type="GO" id="GO:0008270">
    <property type="term" value="F:zinc ion binding"/>
    <property type="evidence" value="ECO:0007669"/>
    <property type="project" value="UniProtKB-UniRule"/>
</dbReference>
<sequence length="820" mass="90050">MIAGVIVSKTARQVDKVFDYEVPDDLRASVHIGSRVAVPFGTGGRLCEGFVLTLKAHSQAQGLKAVARLSGGEDAFDEKGAELICWLREKTLCSYIDAARLLIPAGSGVQYTAFVRLTDMDKEQRDAALRRSPVKREIAAVLEEAGGELELAELLARLKQDVRAHVRALQQMGIAIIEQRDSVHVRARTMRFVSLAVTETEAAETAESLQKRAPKQARILDLLCANECIALADLVQLSGAGHGAVRALEQKGLVEVFEREVGRSPTDGKAAETEAFLSLTDEQEAAYQTLAASMEAGKPETFLLHGVTGSGKTEVYMHLIARAVSLGKTAIVLVPEISLTPMMTKRFLARFGGRVAILHSALSLGERYDEWRRIKSGAVDVVVGARSAVFAPLDNIGAVIVDEEHEATYKSELSPRYHARDVAMFRALQHGAVTVLASATPSVESYYMAQSGRYRLLELHARAGAVRMPEVYVVDMRQELENGNRSMFSDMLAHELLYNLEHGEQSILFLNRRGFSTFVSCRSCGFVAKCPHCNISLTYHRATDKLTCHYCGYTHANYKTCPECGSPYIKYFGAGTQKLEEELQKRFEGVKTVRMDMDTTATKHAHETLLGRFERGEADVLVGTQMVAKGLDFHSVTLVGVVAADTSLYIDDYKSAERTFGLITQVCGRAGRGALEGRAVVQTYTPEHSAIVHAQKHDYAGFYHDEIKLRHAMWYPPFCEIVSILVTGADEAVTAAKAAGIARYVGARLKEEVPDRTLLLGPAAAGVSKIKDKYRYRILIKCACADRLNDILFDVIENAGKGKNKKLIRVSVDKNPGSFV</sequence>
<evidence type="ECO:0000259" key="14">
    <source>
        <dbReference type="PROSITE" id="PS51194"/>
    </source>
</evidence>
<evidence type="ECO:0000313" key="15">
    <source>
        <dbReference type="EMBL" id="HIV01989.1"/>
    </source>
</evidence>
<dbReference type="InterPro" id="IPR042115">
    <property type="entry name" value="PriA_3primeBD_sf"/>
</dbReference>
<organism evidence="15 16">
    <name type="scientific">Candidatus Aphodoplasma excrementigallinarum</name>
    <dbReference type="NCBI Taxonomy" id="2840673"/>
    <lineage>
        <taxon>Bacteria</taxon>
        <taxon>Bacillati</taxon>
        <taxon>Bacillota</taxon>
        <taxon>Clostridia</taxon>
        <taxon>Eubacteriales</taxon>
        <taxon>Candidatus Aphodoplasma</taxon>
    </lineage>
</organism>
<keyword evidence="9 12" id="KW-0238">DNA-binding</keyword>
<evidence type="ECO:0000256" key="2">
    <source>
        <dbReference type="ARBA" id="ARBA00022705"/>
    </source>
</evidence>
<dbReference type="Pfam" id="PF00271">
    <property type="entry name" value="Helicase_C"/>
    <property type="match status" value="1"/>
</dbReference>
<keyword evidence="8 12" id="KW-0067">ATP-binding</keyword>
<keyword evidence="2 12" id="KW-0235">DNA replication</keyword>
<evidence type="ECO:0000256" key="10">
    <source>
        <dbReference type="ARBA" id="ARBA00023235"/>
    </source>
</evidence>
<evidence type="ECO:0000256" key="8">
    <source>
        <dbReference type="ARBA" id="ARBA00022840"/>
    </source>
</evidence>
<dbReference type="HAMAP" id="MF_00983">
    <property type="entry name" value="PriA"/>
    <property type="match status" value="1"/>
</dbReference>
<evidence type="ECO:0000256" key="3">
    <source>
        <dbReference type="ARBA" id="ARBA00022723"/>
    </source>
</evidence>
<comment type="caution">
    <text evidence="15">The sequence shown here is derived from an EMBL/GenBank/DDBJ whole genome shotgun (WGS) entry which is preliminary data.</text>
</comment>
<keyword evidence="5 12" id="KW-0378">Hydrolase</keyword>
<feature type="binding site" evidence="12">
    <location>
        <position position="564"/>
    </location>
    <ligand>
        <name>Zn(2+)</name>
        <dbReference type="ChEBI" id="CHEBI:29105"/>
        <label>1</label>
    </ligand>
</feature>
<accession>A0A9D1SZ76</accession>
<dbReference type="GO" id="GO:0006310">
    <property type="term" value="P:DNA recombination"/>
    <property type="evidence" value="ECO:0007669"/>
    <property type="project" value="InterPro"/>
</dbReference>
<dbReference type="PROSITE" id="PS51192">
    <property type="entry name" value="HELICASE_ATP_BIND_1"/>
    <property type="match status" value="1"/>
</dbReference>
<reference evidence="15" key="2">
    <citation type="journal article" date="2021" name="PeerJ">
        <title>Extensive microbial diversity within the chicken gut microbiome revealed by metagenomics and culture.</title>
        <authorList>
            <person name="Gilroy R."/>
            <person name="Ravi A."/>
            <person name="Getino M."/>
            <person name="Pursley I."/>
            <person name="Horton D.L."/>
            <person name="Alikhan N.F."/>
            <person name="Baker D."/>
            <person name="Gharbi K."/>
            <person name="Hall N."/>
            <person name="Watson M."/>
            <person name="Adriaenssens E.M."/>
            <person name="Foster-Nyarko E."/>
            <person name="Jarju S."/>
            <person name="Secka A."/>
            <person name="Antonio M."/>
            <person name="Oren A."/>
            <person name="Chaudhuri R.R."/>
            <person name="La Ragione R."/>
            <person name="Hildebrand F."/>
            <person name="Pallen M.J."/>
        </authorList>
    </citation>
    <scope>NUCLEOTIDE SEQUENCE</scope>
    <source>
        <strain evidence="15">4920</strain>
    </source>
</reference>
<gene>
    <name evidence="12 15" type="primary">priA</name>
    <name evidence="15" type="ORF">IAC74_00335</name>
</gene>
<comment type="similarity">
    <text evidence="12">Belongs to the helicase family. PriA subfamily.</text>
</comment>
<keyword evidence="4 12" id="KW-0547">Nucleotide-binding</keyword>
<evidence type="ECO:0000259" key="13">
    <source>
        <dbReference type="PROSITE" id="PS51192"/>
    </source>
</evidence>
<comment type="subunit">
    <text evidence="12">Component of the replication restart primosome.</text>
</comment>
<dbReference type="GO" id="GO:0016787">
    <property type="term" value="F:hydrolase activity"/>
    <property type="evidence" value="ECO:0007669"/>
    <property type="project" value="UniProtKB-KW"/>
</dbReference>
<feature type="binding site" evidence="12">
    <location>
        <position position="533"/>
    </location>
    <ligand>
        <name>Zn(2+)</name>
        <dbReference type="ChEBI" id="CHEBI:29105"/>
        <label>2</label>
    </ligand>
</feature>
<protein>
    <recommendedName>
        <fullName evidence="12">Replication restart protein PriA</fullName>
    </recommendedName>
    <alternativeName>
        <fullName evidence="12">ATP-dependent DNA helicase PriA</fullName>
        <ecNumber evidence="12">5.6.2.4</ecNumber>
    </alternativeName>
    <alternativeName>
        <fullName evidence="12">DNA 3'-5' helicase PriA</fullName>
    </alternativeName>
</protein>
<evidence type="ECO:0000256" key="6">
    <source>
        <dbReference type="ARBA" id="ARBA00022806"/>
    </source>
</evidence>
<keyword evidence="3 12" id="KW-0479">Metal-binding</keyword>
<feature type="domain" description="Helicase C-terminal" evidence="14">
    <location>
        <begin position="553"/>
        <end position="710"/>
    </location>
</feature>
<dbReference type="CDD" id="cd17929">
    <property type="entry name" value="DEXHc_priA"/>
    <property type="match status" value="1"/>
</dbReference>